<organism evidence="2 3">
    <name type="scientific">Streptomyces formicae</name>
    <dbReference type="NCBI Taxonomy" id="1616117"/>
    <lineage>
        <taxon>Bacteria</taxon>
        <taxon>Bacillati</taxon>
        <taxon>Actinomycetota</taxon>
        <taxon>Actinomycetes</taxon>
        <taxon>Kitasatosporales</taxon>
        <taxon>Streptomycetaceae</taxon>
        <taxon>Streptomyces</taxon>
    </lineage>
</organism>
<dbReference type="InterPro" id="IPR037401">
    <property type="entry name" value="SnoaL-like"/>
</dbReference>
<dbReference type="SUPFAM" id="SSF54427">
    <property type="entry name" value="NTF2-like"/>
    <property type="match status" value="1"/>
</dbReference>
<accession>A0ABY3WXT6</accession>
<dbReference type="Gene3D" id="3.10.450.50">
    <property type="match status" value="1"/>
</dbReference>
<feature type="domain" description="SnoaL-like" evidence="1">
    <location>
        <begin position="8"/>
        <end position="119"/>
    </location>
</feature>
<evidence type="ECO:0000313" key="2">
    <source>
        <dbReference type="EMBL" id="UNM16102.1"/>
    </source>
</evidence>
<proteinExistence type="predicted"/>
<reference evidence="2 3" key="1">
    <citation type="submission" date="2021-03" db="EMBL/GenBank/DDBJ databases">
        <title>Complete genome of Streptomyces formicae strain 1H-GS9 (DSM 100524).</title>
        <authorList>
            <person name="Atanasov K.E."/>
            <person name="Altabella T."/>
            <person name="Ferrer A."/>
        </authorList>
    </citation>
    <scope>NUCLEOTIDE SEQUENCE [LARGE SCALE GENOMIC DNA]</scope>
    <source>
        <strain evidence="2 3">1H-GS9</strain>
    </source>
</reference>
<keyword evidence="3" id="KW-1185">Reference proteome</keyword>
<evidence type="ECO:0000313" key="3">
    <source>
        <dbReference type="Proteomes" id="UP000828924"/>
    </source>
</evidence>
<sequence>MNIQEIAETWVDAYNRQDTERYHALYSDNPEVIADRFGIRIRGKQANRELISTYLAVLPDGRMTVKSLIPGDHLVAMEVDFVGTVAPGFGKLPGLPDPGQRFSAELCVVLEFHDGLICRERDYSDLPH</sequence>
<name>A0ABY3WXT6_9ACTN</name>
<dbReference type="InterPro" id="IPR032710">
    <property type="entry name" value="NTF2-like_dom_sf"/>
</dbReference>
<gene>
    <name evidence="2" type="ORF">J4032_35730</name>
</gene>
<dbReference type="Proteomes" id="UP000828924">
    <property type="component" value="Chromosome"/>
</dbReference>
<dbReference type="Pfam" id="PF12680">
    <property type="entry name" value="SnoaL_2"/>
    <property type="match status" value="1"/>
</dbReference>
<protein>
    <submittedName>
        <fullName evidence="2">Nuclear transport factor 2 family protein</fullName>
    </submittedName>
</protein>
<dbReference type="RefSeq" id="WP_242338452.1">
    <property type="nucleotide sequence ID" value="NZ_CP071872.1"/>
</dbReference>
<dbReference type="EMBL" id="CP071872">
    <property type="protein sequence ID" value="UNM16102.1"/>
    <property type="molecule type" value="Genomic_DNA"/>
</dbReference>
<evidence type="ECO:0000259" key="1">
    <source>
        <dbReference type="Pfam" id="PF12680"/>
    </source>
</evidence>